<evidence type="ECO:0000313" key="2">
    <source>
        <dbReference type="Proteomes" id="UP000249057"/>
    </source>
</evidence>
<protein>
    <submittedName>
        <fullName evidence="1">Uncharacterized protein</fullName>
    </submittedName>
</protein>
<name>A0ACD1GJL9_9EURO</name>
<reference evidence="1" key="1">
    <citation type="submission" date="2018-02" db="EMBL/GenBank/DDBJ databases">
        <title>The genomes of Aspergillus section Nigri reveals drivers in fungal speciation.</title>
        <authorList>
            <consortium name="DOE Joint Genome Institute"/>
            <person name="Vesth T.C."/>
            <person name="Nybo J."/>
            <person name="Theobald S."/>
            <person name="Brandl J."/>
            <person name="Frisvad J.C."/>
            <person name="Nielsen K.F."/>
            <person name="Lyhne E.K."/>
            <person name="Kogle M.E."/>
            <person name="Kuo A."/>
            <person name="Riley R."/>
            <person name="Clum A."/>
            <person name="Nolan M."/>
            <person name="Lipzen A."/>
            <person name="Salamov A."/>
            <person name="Henrissat B."/>
            <person name="Wiebenga A."/>
            <person name="De vries R.P."/>
            <person name="Grigoriev I.V."/>
            <person name="Mortensen U.H."/>
            <person name="Andersen M.R."/>
            <person name="Baker S.E."/>
        </authorList>
    </citation>
    <scope>NUCLEOTIDE SEQUENCE</scope>
    <source>
        <strain evidence="1">CBS 621.78</strain>
    </source>
</reference>
<sequence length="318" mass="33621">MAALSPATMPRGQDAGDMGGGGGGGGGGGFIPPSAHLPSSTPTTSSATPSLLPKPRAHPLRPGSAKEATVLEYIDKKLLSINRRHAKKFSAALIAPVAESERGYESFKEVAKDFESLVDVLWVSGTPSLQIPYLISLAVQVNSYLPDYPFSAKATFRLLRKLDSVFASLLLGEDVDSGAPLPGFEARTNVVSMTEKVRIKSIAETCRVVVVEAREQEDLADDDDDDDDDGGGGGGGGERNGFGDSSENDDEDELMDDALGMDGYPIPGRWEMETAKVYEKTIQLLGDELGQADPGEFCDTDMAAGEKAGQCDGSLTVW</sequence>
<evidence type="ECO:0000313" key="1">
    <source>
        <dbReference type="EMBL" id="RAH49479.1"/>
    </source>
</evidence>
<dbReference type="Proteomes" id="UP000249057">
    <property type="component" value="Unassembled WGS sequence"/>
</dbReference>
<organism evidence="1 2">
    <name type="scientific">Aspergillus brunneoviolaceus CBS 621.78</name>
    <dbReference type="NCBI Taxonomy" id="1450534"/>
    <lineage>
        <taxon>Eukaryota</taxon>
        <taxon>Fungi</taxon>
        <taxon>Dikarya</taxon>
        <taxon>Ascomycota</taxon>
        <taxon>Pezizomycotina</taxon>
        <taxon>Eurotiomycetes</taxon>
        <taxon>Eurotiomycetidae</taxon>
        <taxon>Eurotiales</taxon>
        <taxon>Aspergillaceae</taxon>
        <taxon>Aspergillus</taxon>
        <taxon>Aspergillus subgen. Circumdati</taxon>
    </lineage>
</organism>
<keyword evidence="2" id="KW-1185">Reference proteome</keyword>
<dbReference type="EMBL" id="KZ825318">
    <property type="protein sequence ID" value="RAH49479.1"/>
    <property type="molecule type" value="Genomic_DNA"/>
</dbReference>
<accession>A0ACD1GJL9</accession>
<proteinExistence type="predicted"/>
<gene>
    <name evidence="1" type="ORF">BO95DRAFT_471040</name>
</gene>